<keyword evidence="2" id="KW-0677">Repeat</keyword>
<dbReference type="InterPro" id="IPR056884">
    <property type="entry name" value="NPHP3-like_N"/>
</dbReference>
<dbReference type="InterPro" id="IPR036322">
    <property type="entry name" value="WD40_repeat_dom_sf"/>
</dbReference>
<feature type="domain" description="NACHT" evidence="4">
    <location>
        <begin position="69"/>
        <end position="214"/>
    </location>
</feature>
<evidence type="ECO:0000259" key="4">
    <source>
        <dbReference type="PROSITE" id="PS50837"/>
    </source>
</evidence>
<evidence type="ECO:0000256" key="3">
    <source>
        <dbReference type="PROSITE-ProRule" id="PRU00221"/>
    </source>
</evidence>
<dbReference type="PROSITE" id="PS50082">
    <property type="entry name" value="WD_REPEATS_2"/>
    <property type="match status" value="5"/>
</dbReference>
<feature type="repeat" description="WD" evidence="3">
    <location>
        <begin position="840"/>
        <end position="871"/>
    </location>
</feature>
<feature type="repeat" description="WD" evidence="3">
    <location>
        <begin position="872"/>
        <end position="913"/>
    </location>
</feature>
<dbReference type="PANTHER" id="PTHR44019">
    <property type="entry name" value="WD REPEAT-CONTAINING PROTEIN 55"/>
    <property type="match status" value="1"/>
</dbReference>
<dbReference type="AlphaFoldDB" id="A0A9P7ZV82"/>
<dbReference type="SUPFAM" id="SSF50978">
    <property type="entry name" value="WD40 repeat-like"/>
    <property type="match status" value="1"/>
</dbReference>
<dbReference type="Pfam" id="PF24883">
    <property type="entry name" value="NPHP3_N"/>
    <property type="match status" value="1"/>
</dbReference>
<dbReference type="InterPro" id="IPR015943">
    <property type="entry name" value="WD40/YVTN_repeat-like_dom_sf"/>
</dbReference>
<name>A0A9P7ZV82_9HYPO</name>
<dbReference type="CDD" id="cd00200">
    <property type="entry name" value="WD40"/>
    <property type="match status" value="1"/>
</dbReference>
<feature type="repeat" description="WD" evidence="3">
    <location>
        <begin position="793"/>
        <end position="828"/>
    </location>
</feature>
<dbReference type="Proteomes" id="UP000887229">
    <property type="component" value="Unassembled WGS sequence"/>
</dbReference>
<dbReference type="RefSeq" id="XP_046122862.1">
    <property type="nucleotide sequence ID" value="XM_046267257.1"/>
</dbReference>
<evidence type="ECO:0000313" key="5">
    <source>
        <dbReference type="EMBL" id="KAG9258938.1"/>
    </source>
</evidence>
<gene>
    <name evidence="5" type="ORF">F5Z01DRAFT_9785</name>
</gene>
<dbReference type="Gene3D" id="3.40.50.300">
    <property type="entry name" value="P-loop containing nucleotide triphosphate hydrolases"/>
    <property type="match status" value="1"/>
</dbReference>
<evidence type="ECO:0000256" key="2">
    <source>
        <dbReference type="ARBA" id="ARBA00022737"/>
    </source>
</evidence>
<dbReference type="EMBL" id="MU251242">
    <property type="protein sequence ID" value="KAG9258938.1"/>
    <property type="molecule type" value="Genomic_DNA"/>
</dbReference>
<dbReference type="PROSITE" id="PS50294">
    <property type="entry name" value="WD_REPEATS_REGION"/>
    <property type="match status" value="3"/>
</dbReference>
<dbReference type="InterPro" id="IPR027417">
    <property type="entry name" value="P-loop_NTPase"/>
</dbReference>
<dbReference type="InterPro" id="IPR050505">
    <property type="entry name" value="WDR55/POC1"/>
</dbReference>
<keyword evidence="1 3" id="KW-0853">WD repeat</keyword>
<protein>
    <recommendedName>
        <fullName evidence="4">NACHT domain-containing protein</fullName>
    </recommendedName>
</protein>
<dbReference type="Gene3D" id="2.130.10.10">
    <property type="entry name" value="YVTN repeat-like/Quinoprotein amine dehydrogenase"/>
    <property type="match status" value="3"/>
</dbReference>
<proteinExistence type="predicted"/>
<dbReference type="SUPFAM" id="SSF52540">
    <property type="entry name" value="P-loop containing nucleoside triphosphate hydrolases"/>
    <property type="match status" value="1"/>
</dbReference>
<dbReference type="PANTHER" id="PTHR44019:SF8">
    <property type="entry name" value="POC1 CENTRIOLAR PROTEIN HOMOLOG"/>
    <property type="match status" value="1"/>
</dbReference>
<dbReference type="InterPro" id="IPR024977">
    <property type="entry name" value="Apc4-like_WD40_dom"/>
</dbReference>
<keyword evidence="6" id="KW-1185">Reference proteome</keyword>
<accession>A0A9P7ZV82</accession>
<reference evidence="5" key="1">
    <citation type="journal article" date="2021" name="IMA Fungus">
        <title>Genomic characterization of three marine fungi, including Emericellopsis atlantica sp. nov. with signatures of a generalist lifestyle and marine biomass degradation.</title>
        <authorList>
            <person name="Hagestad O.C."/>
            <person name="Hou L."/>
            <person name="Andersen J.H."/>
            <person name="Hansen E.H."/>
            <person name="Altermark B."/>
            <person name="Li C."/>
            <person name="Kuhnert E."/>
            <person name="Cox R.J."/>
            <person name="Crous P.W."/>
            <person name="Spatafora J.W."/>
            <person name="Lail K."/>
            <person name="Amirebrahimi M."/>
            <person name="Lipzen A."/>
            <person name="Pangilinan J."/>
            <person name="Andreopoulos W."/>
            <person name="Hayes R.D."/>
            <person name="Ng V."/>
            <person name="Grigoriev I.V."/>
            <person name="Jackson S.A."/>
            <person name="Sutton T.D.S."/>
            <person name="Dobson A.D.W."/>
            <person name="Rama T."/>
        </authorList>
    </citation>
    <scope>NUCLEOTIDE SEQUENCE</scope>
    <source>
        <strain evidence="5">TS7</strain>
    </source>
</reference>
<dbReference type="GeneID" id="70298160"/>
<dbReference type="InterPro" id="IPR001680">
    <property type="entry name" value="WD40_rpt"/>
</dbReference>
<dbReference type="OrthoDB" id="674604at2759"/>
<dbReference type="Pfam" id="PF12894">
    <property type="entry name" value="ANAPC4_WD40"/>
    <property type="match status" value="1"/>
</dbReference>
<comment type="caution">
    <text evidence="5">The sequence shown here is derived from an EMBL/GenBank/DDBJ whole genome shotgun (WGS) entry which is preliminary data.</text>
</comment>
<dbReference type="SUPFAM" id="SSF63829">
    <property type="entry name" value="Calcium-dependent phosphotriesterase"/>
    <property type="match status" value="1"/>
</dbReference>
<organism evidence="5 6">
    <name type="scientific">Emericellopsis atlantica</name>
    <dbReference type="NCBI Taxonomy" id="2614577"/>
    <lineage>
        <taxon>Eukaryota</taxon>
        <taxon>Fungi</taxon>
        <taxon>Dikarya</taxon>
        <taxon>Ascomycota</taxon>
        <taxon>Pezizomycotina</taxon>
        <taxon>Sordariomycetes</taxon>
        <taxon>Hypocreomycetidae</taxon>
        <taxon>Hypocreales</taxon>
        <taxon>Bionectriaceae</taxon>
        <taxon>Emericellopsis</taxon>
    </lineage>
</organism>
<sequence length="1038" mass="116057">MTLALQVDQTALLLDVDQKMVLARLENHVATGAAFDSREEEHNSKCLPNTRVELLQQISEWADDSSAEAVFWLNGMAGTGKSTISRTVARSLAKENRLGASFFFKSGEADRGNMAKFFPTIAADLVRGEPAIAHHLKGVIEREPAIFRKAMREQFDKLFLGPLSITRRNQSLVVVVDALDECEQEIDVKLMIRLFSQASSLQSVQVKVFLTSRPELPIRLGFKAVEGKYQDLTLHEIPSTVVEHDISMFLRHELASIRGEYNASVQEHRRLAVYWPGQSNIQSLIQMTSPLFIFAATVCRFVNDRRCGNPDEQLNEVLLFRTKSQASQLDATYMPVLNKLIEGVPSKQRDQILQNFRDIIGSIIILAKPLSTAALGQILRIPESTIDDRLDLLHSVLSIPSSSGAPVRLLHLSFRDFLLDPEKRDKSPFWVDEKLAHDAMAANCLRVMDCLKQDICQLEAPGTDRSDIDPLTVDKYLPSELQYACLYWVYHVQGASNHQSDCERVYAFLKQHFIHWLEALSLLGKAWESVHIVKDLQALYKNHGHKQLSEFLDDAERFILANSAIIDSNPLQIYSSLLMFTPRNTHIYTTFKSEIPPWISLLPQVENEWDSCILTLQGHKDRVTSVAFSHDSALVASGSRDKYIRIWRSDTGECIQTSKCHESGIISVNFLHDSAVVRYVCDDFTVHSWRLDTGDYSLMFKSPCHRQSVRPLAFSHDSTLVALKYYHEAILLWKADAGGVIQILECPGVSVTSAAFSQDSALLASACSDDTMRIWRVDTGECVHRLDILAGCVLSVTFSPDSTLVASSSINDHTLRIWRADTGECVQTMSNFIMHHTSEVAFSEDGALITSNTMENDVLIWQIDTGECVQILRGHMGIVESVTMSRDSKLVATGSWDRTIRIWRADTITESQTIEGEGFEISRLAFSSDSTLIASTSMSRTRVCRAETGGHIQTLDGDFCCFAQDSTLVATDLGDMGMGIWRIDTGECVQKLADTCRESYPSYRVAAFSPDSALVASAYGEKIAESGVSIRANSFKNY</sequence>
<feature type="repeat" description="WD" evidence="3">
    <location>
        <begin position="616"/>
        <end position="657"/>
    </location>
</feature>
<evidence type="ECO:0000256" key="1">
    <source>
        <dbReference type="ARBA" id="ARBA00022574"/>
    </source>
</evidence>
<dbReference type="SMART" id="SM00320">
    <property type="entry name" value="WD40"/>
    <property type="match status" value="8"/>
</dbReference>
<feature type="repeat" description="WD" evidence="3">
    <location>
        <begin position="751"/>
        <end position="785"/>
    </location>
</feature>
<evidence type="ECO:0000313" key="6">
    <source>
        <dbReference type="Proteomes" id="UP000887229"/>
    </source>
</evidence>
<dbReference type="PROSITE" id="PS50837">
    <property type="entry name" value="NACHT"/>
    <property type="match status" value="1"/>
</dbReference>
<dbReference type="InterPro" id="IPR007111">
    <property type="entry name" value="NACHT_NTPase"/>
</dbReference>
<dbReference type="Pfam" id="PF00400">
    <property type="entry name" value="WD40"/>
    <property type="match status" value="2"/>
</dbReference>